<dbReference type="EMBL" id="CAJVPQ010000582">
    <property type="protein sequence ID" value="CAG8494003.1"/>
    <property type="molecule type" value="Genomic_DNA"/>
</dbReference>
<accession>A0A9N8ZEI3</accession>
<evidence type="ECO:0000256" key="1">
    <source>
        <dbReference type="SAM" id="MobiDB-lite"/>
    </source>
</evidence>
<dbReference type="Proteomes" id="UP000789570">
    <property type="component" value="Unassembled WGS sequence"/>
</dbReference>
<sequence>MHHQPYVSTASGYVFPPETVVQTPVVISSDFFTCSQPTSVPSVSVSSVPFIPPALPLSMNPTLSLNMYPIDNSQSAPSQVSQIISPVHSPSPPLSILEYRDSPTADELDVPEFFQYSKEKYESAKSGCRRRRKSTRDEQCETSSMDGGDDVDDNARQVSILCCRN</sequence>
<feature type="region of interest" description="Disordered" evidence="1">
    <location>
        <begin position="123"/>
        <end position="155"/>
    </location>
</feature>
<comment type="caution">
    <text evidence="2">The sequence shown here is derived from an EMBL/GenBank/DDBJ whole genome shotgun (WGS) entry which is preliminary data.</text>
</comment>
<organism evidence="2 3">
    <name type="scientific">Funneliformis caledonium</name>
    <dbReference type="NCBI Taxonomy" id="1117310"/>
    <lineage>
        <taxon>Eukaryota</taxon>
        <taxon>Fungi</taxon>
        <taxon>Fungi incertae sedis</taxon>
        <taxon>Mucoromycota</taxon>
        <taxon>Glomeromycotina</taxon>
        <taxon>Glomeromycetes</taxon>
        <taxon>Glomerales</taxon>
        <taxon>Glomeraceae</taxon>
        <taxon>Funneliformis</taxon>
    </lineage>
</organism>
<protein>
    <submittedName>
        <fullName evidence="2">15616_t:CDS:1</fullName>
    </submittedName>
</protein>
<evidence type="ECO:0000313" key="3">
    <source>
        <dbReference type="Proteomes" id="UP000789570"/>
    </source>
</evidence>
<dbReference type="AlphaFoldDB" id="A0A9N8ZEI3"/>
<keyword evidence="3" id="KW-1185">Reference proteome</keyword>
<proteinExistence type="predicted"/>
<reference evidence="2" key="1">
    <citation type="submission" date="2021-06" db="EMBL/GenBank/DDBJ databases">
        <authorList>
            <person name="Kallberg Y."/>
            <person name="Tangrot J."/>
            <person name="Rosling A."/>
        </authorList>
    </citation>
    <scope>NUCLEOTIDE SEQUENCE</scope>
    <source>
        <strain evidence="2">UK204</strain>
    </source>
</reference>
<name>A0A9N8ZEI3_9GLOM</name>
<gene>
    <name evidence="2" type="ORF">FCALED_LOCUS3361</name>
</gene>
<dbReference type="OrthoDB" id="5778525at2759"/>
<evidence type="ECO:0000313" key="2">
    <source>
        <dbReference type="EMBL" id="CAG8494003.1"/>
    </source>
</evidence>